<proteinExistence type="predicted"/>
<dbReference type="SUPFAM" id="SSF52540">
    <property type="entry name" value="P-loop containing nucleoside triphosphate hydrolases"/>
    <property type="match status" value="1"/>
</dbReference>
<dbReference type="InterPro" id="IPR001650">
    <property type="entry name" value="Helicase_C-like"/>
</dbReference>
<keyword evidence="2" id="KW-0067">ATP-binding</keyword>
<dbReference type="AlphaFoldDB" id="A0AA95ETT6"/>
<dbReference type="InterPro" id="IPR014001">
    <property type="entry name" value="Helicase_ATP-bd"/>
</dbReference>
<dbReference type="Proteomes" id="UP001178662">
    <property type="component" value="Chromosome"/>
</dbReference>
<evidence type="ECO:0000313" key="3">
    <source>
        <dbReference type="Proteomes" id="UP001178662"/>
    </source>
</evidence>
<feature type="domain" description="Helicase ATP-binding" evidence="1">
    <location>
        <begin position="1"/>
        <end position="126"/>
    </location>
</feature>
<sequence>MQAEWSHQVHEETKGNILILAPLAVASQTVREGQAVGIDINLCDQQSDVRHGINIANYEKLHKFDPDKFKGIVLDESSIIKSYSGMMRNQIIDSFRNTPYKLACTATPAPNDYMELGNHAEFLGVMSRSEMLSMFFVHDGGETQKWRLKGHAEDKFWEWVASWAVMLQKPSDLGYEDGGYILPPLNVHDHVVQTSTTADGYLFAVEALTLQERQRARRDSIEQRVAKAAELANSTDKPFLVWCDLNRESELLTRAINGAIEVKGSDTPEHKAKAMMDFADGKIRALVTKPSIAGFGMNWQHCSDMAFVGLTDSFEQIYQAVRRCYRFGQKNEVNAHMIVSDMEGAVAANVKRKEAEFEAMYQAMVQHTKAITSKNIKSTAAEKTEYDAMKRMIIPSWVRSEVS</sequence>
<keyword evidence="2" id="KW-0347">Helicase</keyword>
<dbReference type="EMBL" id="CP119317">
    <property type="protein sequence ID" value="WEK53280.1"/>
    <property type="molecule type" value="Genomic_DNA"/>
</dbReference>
<accession>A0AA95ETT6</accession>
<dbReference type="Gene3D" id="3.40.50.300">
    <property type="entry name" value="P-loop containing nucleotide triphosphate hydrolases"/>
    <property type="match status" value="2"/>
</dbReference>
<keyword evidence="2" id="KW-0378">Hydrolase</keyword>
<keyword evidence="3" id="KW-1185">Reference proteome</keyword>
<evidence type="ECO:0000259" key="1">
    <source>
        <dbReference type="PROSITE" id="PS51192"/>
    </source>
</evidence>
<protein>
    <submittedName>
        <fullName evidence="2">DEAD/DEAH box helicase</fullName>
    </submittedName>
</protein>
<dbReference type="GO" id="GO:0004386">
    <property type="term" value="F:helicase activity"/>
    <property type="evidence" value="ECO:0007669"/>
    <property type="project" value="UniProtKB-KW"/>
</dbReference>
<organism evidence="2 3">
    <name type="scientific">Candidatus Cohnella colombiensis</name>
    <dbReference type="NCBI Taxonomy" id="3121368"/>
    <lineage>
        <taxon>Bacteria</taxon>
        <taxon>Bacillati</taxon>
        <taxon>Bacillota</taxon>
        <taxon>Bacilli</taxon>
        <taxon>Bacillales</taxon>
        <taxon>Paenibacillaceae</taxon>
        <taxon>Cohnella</taxon>
    </lineage>
</organism>
<dbReference type="PROSITE" id="PS51192">
    <property type="entry name" value="HELICASE_ATP_BIND_1"/>
    <property type="match status" value="1"/>
</dbReference>
<gene>
    <name evidence="2" type="ORF">P0Y55_11850</name>
</gene>
<name>A0AA95ETT6_9BACL</name>
<evidence type="ECO:0000313" key="2">
    <source>
        <dbReference type="EMBL" id="WEK53280.1"/>
    </source>
</evidence>
<reference evidence="2" key="1">
    <citation type="submission" date="2023-03" db="EMBL/GenBank/DDBJ databases">
        <title>Andean soil-derived lignocellulolytic bacterial consortium as a source of novel taxa and putative plastic-active enzymes.</title>
        <authorList>
            <person name="Diaz-Garcia L."/>
            <person name="Chuvochina M."/>
            <person name="Feuerriegel G."/>
            <person name="Bunk B."/>
            <person name="Sproer C."/>
            <person name="Streit W.R."/>
            <person name="Rodriguez L.M."/>
            <person name="Overmann J."/>
            <person name="Jimenez D.J."/>
        </authorList>
    </citation>
    <scope>NUCLEOTIDE SEQUENCE</scope>
    <source>
        <strain evidence="2">MAG 2441</strain>
    </source>
</reference>
<keyword evidence="2" id="KW-0547">Nucleotide-binding</keyword>
<dbReference type="InterPro" id="IPR027417">
    <property type="entry name" value="P-loop_NTPase"/>
</dbReference>
<dbReference type="Pfam" id="PF00271">
    <property type="entry name" value="Helicase_C"/>
    <property type="match status" value="1"/>
</dbReference>